<protein>
    <submittedName>
        <fullName evidence="1">Uncharacterized protein</fullName>
    </submittedName>
</protein>
<evidence type="ECO:0000313" key="1">
    <source>
        <dbReference type="EMBL" id="CDW28577.1"/>
    </source>
</evidence>
<organism evidence="1">
    <name type="scientific">Lepeophtheirus salmonis</name>
    <name type="common">Salmon louse</name>
    <name type="synonym">Caligus salmonis</name>
    <dbReference type="NCBI Taxonomy" id="72036"/>
    <lineage>
        <taxon>Eukaryota</taxon>
        <taxon>Metazoa</taxon>
        <taxon>Ecdysozoa</taxon>
        <taxon>Arthropoda</taxon>
        <taxon>Crustacea</taxon>
        <taxon>Multicrustacea</taxon>
        <taxon>Hexanauplia</taxon>
        <taxon>Copepoda</taxon>
        <taxon>Siphonostomatoida</taxon>
        <taxon>Caligidae</taxon>
        <taxon>Lepeophtheirus</taxon>
    </lineage>
</organism>
<dbReference type="AlphaFoldDB" id="A0A0K2TSC8"/>
<accession>A0A0K2TSC8</accession>
<proteinExistence type="predicted"/>
<name>A0A0K2TSC8_LEPSM</name>
<sequence>MTELLNFFWIPYVITPKIDS</sequence>
<reference evidence="1" key="1">
    <citation type="submission" date="2014-05" db="EMBL/GenBank/DDBJ databases">
        <authorList>
            <person name="Chronopoulou M."/>
        </authorList>
    </citation>
    <scope>NUCLEOTIDE SEQUENCE</scope>
    <source>
        <tissue evidence="1">Whole organism</tissue>
    </source>
</reference>
<dbReference type="EMBL" id="HACA01011216">
    <property type="protein sequence ID" value="CDW28577.1"/>
    <property type="molecule type" value="Transcribed_RNA"/>
</dbReference>